<sequence length="122" mass="14356">MDPLLSLTNTRLIKPIIEEKTLIFYEKLIRINVPFFWDCYKNVPRHLKTQNGFLQRILELRTELELNVEIVQGFLKSQNPVNYVKIDSKLDLAQPFIKGQLSQSSLKILALETIHNFYHEAE</sequence>
<reference evidence="1" key="1">
    <citation type="submission" date="2020-07" db="EMBL/GenBank/DDBJ databases">
        <title>Multicomponent nature underlies the extraordinary mechanical properties of spider dragline silk.</title>
        <authorList>
            <person name="Kono N."/>
            <person name="Nakamura H."/>
            <person name="Mori M."/>
            <person name="Yoshida Y."/>
            <person name="Ohtoshi R."/>
            <person name="Malay A.D."/>
            <person name="Moran D.A.P."/>
            <person name="Tomita M."/>
            <person name="Numata K."/>
            <person name="Arakawa K."/>
        </authorList>
    </citation>
    <scope>NUCLEOTIDE SEQUENCE</scope>
</reference>
<dbReference type="Proteomes" id="UP000887116">
    <property type="component" value="Unassembled WGS sequence"/>
</dbReference>
<name>A0A8X6JUX1_TRICU</name>
<comment type="caution">
    <text evidence="1">The sequence shown here is derived from an EMBL/GenBank/DDBJ whole genome shotgun (WGS) entry which is preliminary data.</text>
</comment>
<keyword evidence="2" id="KW-1185">Reference proteome</keyword>
<dbReference type="EMBL" id="BMAO01037683">
    <property type="protein sequence ID" value="GFR19416.1"/>
    <property type="molecule type" value="Genomic_DNA"/>
</dbReference>
<accession>A0A8X6JUX1</accession>
<dbReference type="OrthoDB" id="6434129at2759"/>
<protein>
    <submittedName>
        <fullName evidence="1">Uncharacterized protein</fullName>
    </submittedName>
</protein>
<evidence type="ECO:0000313" key="1">
    <source>
        <dbReference type="EMBL" id="GFR19416.1"/>
    </source>
</evidence>
<evidence type="ECO:0000313" key="2">
    <source>
        <dbReference type="Proteomes" id="UP000887116"/>
    </source>
</evidence>
<organism evidence="1 2">
    <name type="scientific">Trichonephila clavata</name>
    <name type="common">Joro spider</name>
    <name type="synonym">Nephila clavata</name>
    <dbReference type="NCBI Taxonomy" id="2740835"/>
    <lineage>
        <taxon>Eukaryota</taxon>
        <taxon>Metazoa</taxon>
        <taxon>Ecdysozoa</taxon>
        <taxon>Arthropoda</taxon>
        <taxon>Chelicerata</taxon>
        <taxon>Arachnida</taxon>
        <taxon>Araneae</taxon>
        <taxon>Araneomorphae</taxon>
        <taxon>Entelegynae</taxon>
        <taxon>Araneoidea</taxon>
        <taxon>Nephilidae</taxon>
        <taxon>Trichonephila</taxon>
    </lineage>
</organism>
<gene>
    <name evidence="1" type="ORF">TNCT_482521</name>
</gene>
<proteinExistence type="predicted"/>
<dbReference type="AlphaFoldDB" id="A0A8X6JUX1"/>